<dbReference type="CDD" id="cd08640">
    <property type="entry name" value="DNA_pol_A_plastid_like"/>
    <property type="match status" value="1"/>
</dbReference>
<proteinExistence type="predicted"/>
<dbReference type="AlphaFoldDB" id="I0Z987"/>
<comment type="caution">
    <text evidence="3">The sequence shown here is derived from an EMBL/GenBank/DDBJ whole genome shotgun (WGS) entry which is preliminary data.</text>
</comment>
<dbReference type="InterPro" id="IPR001098">
    <property type="entry name" value="DNA-dir_DNA_pol_A_palm_dom"/>
</dbReference>
<keyword evidence="1" id="KW-0235">DNA replication</keyword>
<keyword evidence="4" id="KW-1185">Reference proteome</keyword>
<dbReference type="Gene3D" id="3.30.420.10">
    <property type="entry name" value="Ribonuclease H-like superfamily/Ribonuclease H"/>
    <property type="match status" value="1"/>
</dbReference>
<dbReference type="OrthoDB" id="275278at2759"/>
<dbReference type="GO" id="GO:0006302">
    <property type="term" value="P:double-strand break repair"/>
    <property type="evidence" value="ECO:0007669"/>
    <property type="project" value="TreeGrafter"/>
</dbReference>
<dbReference type="SUPFAM" id="SSF56672">
    <property type="entry name" value="DNA/RNA polymerases"/>
    <property type="match status" value="1"/>
</dbReference>
<protein>
    <submittedName>
        <fullName evidence="3">DNA/RNA polymerase</fullName>
    </submittedName>
</protein>
<dbReference type="GeneID" id="17045221"/>
<dbReference type="InterPro" id="IPR002298">
    <property type="entry name" value="DNA_polymerase_A"/>
</dbReference>
<name>I0Z987_COCSC</name>
<dbReference type="Gene3D" id="3.30.70.370">
    <property type="match status" value="1"/>
</dbReference>
<dbReference type="eggNOG" id="KOG0950">
    <property type="taxonomic scope" value="Eukaryota"/>
</dbReference>
<dbReference type="InterPro" id="IPR002562">
    <property type="entry name" value="3'-5'_exonuclease_dom"/>
</dbReference>
<dbReference type="InterPro" id="IPR036397">
    <property type="entry name" value="RNaseH_sf"/>
</dbReference>
<gene>
    <name evidence="3" type="ORF">COCSUDRAFT_11538</name>
</gene>
<dbReference type="GO" id="GO:0008408">
    <property type="term" value="F:3'-5' exonuclease activity"/>
    <property type="evidence" value="ECO:0007669"/>
    <property type="project" value="InterPro"/>
</dbReference>
<dbReference type="InterPro" id="IPR012337">
    <property type="entry name" value="RNaseH-like_sf"/>
</dbReference>
<dbReference type="STRING" id="574566.I0Z987"/>
<dbReference type="GO" id="GO:0006261">
    <property type="term" value="P:DNA-templated DNA replication"/>
    <property type="evidence" value="ECO:0007669"/>
    <property type="project" value="InterPro"/>
</dbReference>
<dbReference type="Pfam" id="PF01612">
    <property type="entry name" value="DNA_pol_A_exo1"/>
    <property type="match status" value="1"/>
</dbReference>
<sequence length="924" mass="102509">MNQDNWLSLARPSEVQSLSAILLTCFCFSHQAPHVFDYSCECATIAEQVASSRLKRFICLRLQENGFAAAEAASAAQAEDGEGAGVGEGLLEGDISVVPREVFVVDTLEKAHQAAARLRALHAANPSMFFACDTEVSHIDVTKESPCGHGTVICFSVYCGEDIDFGGSGDGDIRQNQLWVDTMGTVDAIWEAFRDFFEDKSVLKVWHNYSFDRHVLANVFVGGRPIEARGFHADTMHMARLWDSSRRGKGYSLEALSGDEIVPGVHRENVLVPRRLGNGSSPSAKTGMKELFAEPKVKKDGTLSKACLYTPFLSRVQIKELPPMEELQACVRRRGKWIRYSALDAKATHDLALGLQRQLAAMPCPPQLYLGMDPAGYTLWDLYQDYWKPFGELLTDMEKEGMMVDREHLRAAEEKAVEDQERAKKRFREWVRTKVPDAEYMNICSGPQIRQLLFPGVPNMKADKGRLELQRTFKAPNVLGRIEEGKKIAKKQMDIVIHGLWGVDAVSPLVPEVFTASGWPAVSTPVLRGLAGKPGAAKRALLELAAARVLADMQSLEYEANMKEAAACGYGKLYAVFGGGREGLHACAAVDALCEVSAVDTLLSNFIRPLQGGAIATPVLHRVHCSLNINTETGRLSARRPNLQNQPALEKDRYKVRKAFRAEPGKTLVVADYGQLELRLLAHMADCESMLRAFRLGGDFHSRTALGMYDHIKAAIDRGECLLEWDSVEGQKAPVPLLKDMFGSERRKAKVLNFSIAYGKTAHGLSRDWGTSLEEAKDTVERWYSDRPEVEQWQKEQRRLAEMEGYVCTILGRRRQLPDAQSANQKAKGHALRAAINTPIQGSAADVATAAMLSIARCPELKEMGWTMLLQVHDEVILEGPKETAERAQQLVVQHMEKPFEGSNPLRVDLVVDSNIADTWYEAK</sequence>
<dbReference type="Pfam" id="PF00476">
    <property type="entry name" value="DNA_pol_A"/>
    <property type="match status" value="2"/>
</dbReference>
<dbReference type="PANTHER" id="PTHR10133:SF27">
    <property type="entry name" value="DNA POLYMERASE NU"/>
    <property type="match status" value="1"/>
</dbReference>
<dbReference type="Gene3D" id="1.10.150.20">
    <property type="entry name" value="5' to 3' exonuclease, C-terminal subdomain"/>
    <property type="match status" value="1"/>
</dbReference>
<feature type="domain" description="DNA-directed DNA polymerase family A palm" evidence="2">
    <location>
        <begin position="655"/>
        <end position="884"/>
    </location>
</feature>
<dbReference type="SMART" id="SM00482">
    <property type="entry name" value="POLAc"/>
    <property type="match status" value="1"/>
</dbReference>
<reference evidence="3 4" key="1">
    <citation type="journal article" date="2012" name="Genome Biol.">
        <title>The genome of the polar eukaryotic microalga coccomyxa subellipsoidea reveals traits of cold adaptation.</title>
        <authorList>
            <person name="Blanc G."/>
            <person name="Agarkova I."/>
            <person name="Grimwood J."/>
            <person name="Kuo A."/>
            <person name="Brueggeman A."/>
            <person name="Dunigan D."/>
            <person name="Gurnon J."/>
            <person name="Ladunga I."/>
            <person name="Lindquist E."/>
            <person name="Lucas S."/>
            <person name="Pangilinan J."/>
            <person name="Proschold T."/>
            <person name="Salamov A."/>
            <person name="Schmutz J."/>
            <person name="Weeks D."/>
            <person name="Yamada T."/>
            <person name="Claverie J.M."/>
            <person name="Grigoriev I."/>
            <person name="Van Etten J."/>
            <person name="Lomsadze A."/>
            <person name="Borodovsky M."/>
        </authorList>
    </citation>
    <scope>NUCLEOTIDE SEQUENCE [LARGE SCALE GENOMIC DNA]</scope>
    <source>
        <strain evidence="3 4">C-169</strain>
    </source>
</reference>
<dbReference type="SUPFAM" id="SSF53098">
    <property type="entry name" value="Ribonuclease H-like"/>
    <property type="match status" value="1"/>
</dbReference>
<dbReference type="KEGG" id="csl:COCSUDRAFT_11538"/>
<dbReference type="GO" id="GO:0003677">
    <property type="term" value="F:DNA binding"/>
    <property type="evidence" value="ECO:0007669"/>
    <property type="project" value="InterPro"/>
</dbReference>
<organism evidence="3 4">
    <name type="scientific">Coccomyxa subellipsoidea (strain C-169)</name>
    <name type="common">Green microalga</name>
    <dbReference type="NCBI Taxonomy" id="574566"/>
    <lineage>
        <taxon>Eukaryota</taxon>
        <taxon>Viridiplantae</taxon>
        <taxon>Chlorophyta</taxon>
        <taxon>core chlorophytes</taxon>
        <taxon>Trebouxiophyceae</taxon>
        <taxon>Trebouxiophyceae incertae sedis</taxon>
        <taxon>Coccomyxaceae</taxon>
        <taxon>Coccomyxa</taxon>
        <taxon>Coccomyxa subellipsoidea</taxon>
    </lineage>
</organism>
<dbReference type="Proteomes" id="UP000007264">
    <property type="component" value="Unassembled WGS sequence"/>
</dbReference>
<evidence type="ECO:0000259" key="2">
    <source>
        <dbReference type="SMART" id="SM00482"/>
    </source>
</evidence>
<dbReference type="GO" id="GO:0003887">
    <property type="term" value="F:DNA-directed DNA polymerase activity"/>
    <property type="evidence" value="ECO:0007669"/>
    <property type="project" value="InterPro"/>
</dbReference>
<dbReference type="InterPro" id="IPR043502">
    <property type="entry name" value="DNA/RNA_pol_sf"/>
</dbReference>
<dbReference type="EMBL" id="AGSI01000001">
    <property type="protein sequence ID" value="EIE27206.1"/>
    <property type="molecule type" value="Genomic_DNA"/>
</dbReference>
<evidence type="ECO:0000313" key="4">
    <source>
        <dbReference type="Proteomes" id="UP000007264"/>
    </source>
</evidence>
<dbReference type="PRINTS" id="PR00868">
    <property type="entry name" value="DNAPOLI"/>
</dbReference>
<dbReference type="RefSeq" id="XP_005651750.1">
    <property type="nucleotide sequence ID" value="XM_005651693.1"/>
</dbReference>
<accession>I0Z987</accession>
<dbReference type="PANTHER" id="PTHR10133">
    <property type="entry name" value="DNA POLYMERASE I"/>
    <property type="match status" value="1"/>
</dbReference>
<evidence type="ECO:0000256" key="1">
    <source>
        <dbReference type="ARBA" id="ARBA00022705"/>
    </source>
</evidence>
<evidence type="ECO:0000313" key="3">
    <source>
        <dbReference type="EMBL" id="EIE27206.1"/>
    </source>
</evidence>